<comment type="pathway">
    <text evidence="5">Amine and polyamine biosynthesis; putrescine biosynthesis via L-ornithine pathway; putrescine from L-ornithine: step 1/1.</text>
</comment>
<keyword evidence="12" id="KW-1185">Reference proteome</keyword>
<dbReference type="Proteomes" id="UP000271241">
    <property type="component" value="Unassembled WGS sequence"/>
</dbReference>
<dbReference type="InterPro" id="IPR022653">
    <property type="entry name" value="De-COase2_pyr-phos_BS"/>
</dbReference>
<sequence>MSVEEALATHLEDIGKNNADGDPFLVADLAHFRRQQRRWSKHMPRVHPYYAVKCNSALPVLRALAECGVNFDCASKEELRLVLSIGTRPDQIVFSHPAKDTSHIRYAIENGVTLMTFDNVDELRKIHAVSRDARLLLRILPDDSKSLYKHGIKFGVKLEDVPCLLKTARELSLSIVGVSFHVGGGSTSIDAFADAVRLARRVFDLAERSGHHDMSILDIGGGFPGSDVTLMPFESIAASFQTALNECFPPESGVRLIAEPGRFYAESALTLAVKVVSRREVMRPAVSASTDSRNTEAGCNADGAVAQRRTFKYYVNEGLHNSFHLVAVKLATATPRLLSLGGHIWGPTCNPNDWMNQQCMLPELQVGDWLRYDRMGAYSACTSSHFNGFLPSRIIYCRAFEVRAVRFSG</sequence>
<evidence type="ECO:0000256" key="2">
    <source>
        <dbReference type="ARBA" id="ARBA00008872"/>
    </source>
</evidence>
<evidence type="ECO:0000313" key="12">
    <source>
        <dbReference type="Proteomes" id="UP000271241"/>
    </source>
</evidence>
<organism evidence="11 12">
    <name type="scientific">Thamnocephalis sphaerospora</name>
    <dbReference type="NCBI Taxonomy" id="78915"/>
    <lineage>
        <taxon>Eukaryota</taxon>
        <taxon>Fungi</taxon>
        <taxon>Fungi incertae sedis</taxon>
        <taxon>Zoopagomycota</taxon>
        <taxon>Zoopagomycotina</taxon>
        <taxon>Zoopagomycetes</taxon>
        <taxon>Zoopagales</taxon>
        <taxon>Sigmoideomycetaceae</taxon>
        <taxon>Thamnocephalis</taxon>
    </lineage>
</organism>
<dbReference type="PANTHER" id="PTHR11482:SF6">
    <property type="entry name" value="ORNITHINE DECARBOXYLASE 1-RELATED"/>
    <property type="match status" value="1"/>
</dbReference>
<dbReference type="STRING" id="78915.A0A4V1IX26"/>
<comment type="cofactor">
    <cofactor evidence="1 9">
        <name>pyridoxal 5'-phosphate</name>
        <dbReference type="ChEBI" id="CHEBI:597326"/>
    </cofactor>
</comment>
<dbReference type="SUPFAM" id="SSF51419">
    <property type="entry name" value="PLP-binding barrel"/>
    <property type="match status" value="1"/>
</dbReference>
<comment type="subunit">
    <text evidence="7">Homodimer. Only the dimer is catalytically active, as the active sites are constructed of residues from both monomers.</text>
</comment>
<accession>A0A4V1IX26</accession>
<reference evidence="12" key="1">
    <citation type="journal article" date="2018" name="Nat. Microbiol.">
        <title>Leveraging single-cell genomics to expand the fungal tree of life.</title>
        <authorList>
            <person name="Ahrendt S.R."/>
            <person name="Quandt C.A."/>
            <person name="Ciobanu D."/>
            <person name="Clum A."/>
            <person name="Salamov A."/>
            <person name="Andreopoulos B."/>
            <person name="Cheng J.F."/>
            <person name="Woyke T."/>
            <person name="Pelin A."/>
            <person name="Henrissat B."/>
            <person name="Reynolds N.K."/>
            <person name="Benny G.L."/>
            <person name="Smith M.E."/>
            <person name="James T.Y."/>
            <person name="Grigoriev I.V."/>
        </authorList>
    </citation>
    <scope>NUCLEOTIDE SEQUENCE [LARGE SCALE GENOMIC DNA]</scope>
    <source>
        <strain evidence="12">RSA 1356</strain>
    </source>
</reference>
<evidence type="ECO:0000256" key="6">
    <source>
        <dbReference type="ARBA" id="ARBA00034138"/>
    </source>
</evidence>
<evidence type="ECO:0000256" key="7">
    <source>
        <dbReference type="ARBA" id="ARBA00046672"/>
    </source>
</evidence>
<comment type="catalytic activity">
    <reaction evidence="8">
        <text>L-ornithine + H(+) = putrescine + CO2</text>
        <dbReference type="Rhea" id="RHEA:22964"/>
        <dbReference type="ChEBI" id="CHEBI:15378"/>
        <dbReference type="ChEBI" id="CHEBI:16526"/>
        <dbReference type="ChEBI" id="CHEBI:46911"/>
        <dbReference type="ChEBI" id="CHEBI:326268"/>
        <dbReference type="EC" id="4.1.1.17"/>
    </reaction>
</comment>
<proteinExistence type="inferred from homology"/>
<dbReference type="FunFam" id="3.20.20.10:FF:000005">
    <property type="entry name" value="Ornithine decarboxylase"/>
    <property type="match status" value="1"/>
</dbReference>
<protein>
    <recommendedName>
        <fullName evidence="6">ornithine decarboxylase</fullName>
        <ecNumber evidence="6">4.1.1.17</ecNumber>
    </recommendedName>
</protein>
<dbReference type="InterPro" id="IPR029066">
    <property type="entry name" value="PLP-binding_barrel"/>
</dbReference>
<evidence type="ECO:0000256" key="4">
    <source>
        <dbReference type="ARBA" id="ARBA00023239"/>
    </source>
</evidence>
<dbReference type="InterPro" id="IPR022644">
    <property type="entry name" value="De-COase2_N"/>
</dbReference>
<dbReference type="PRINTS" id="PR01182">
    <property type="entry name" value="ORNDCRBXLASE"/>
</dbReference>
<dbReference type="InterPro" id="IPR009006">
    <property type="entry name" value="Ala_racemase/Decarboxylase_C"/>
</dbReference>
<dbReference type="InterPro" id="IPR002433">
    <property type="entry name" value="Orn_de-COase"/>
</dbReference>
<dbReference type="EC" id="4.1.1.17" evidence="6"/>
<name>A0A4V1IX26_9FUNG</name>
<dbReference type="GO" id="GO:0004586">
    <property type="term" value="F:ornithine decarboxylase activity"/>
    <property type="evidence" value="ECO:0007669"/>
    <property type="project" value="UniProtKB-EC"/>
</dbReference>
<dbReference type="PRINTS" id="PR01179">
    <property type="entry name" value="ODADCRBXLASE"/>
</dbReference>
<dbReference type="PROSITE" id="PS00878">
    <property type="entry name" value="ODR_DC_2_1"/>
    <property type="match status" value="1"/>
</dbReference>
<gene>
    <name evidence="11" type="ORF">THASP1DRAFT_34359</name>
</gene>
<dbReference type="EMBL" id="KZ992502">
    <property type="protein sequence ID" value="RKP09589.1"/>
    <property type="molecule type" value="Genomic_DNA"/>
</dbReference>
<evidence type="ECO:0000256" key="3">
    <source>
        <dbReference type="ARBA" id="ARBA00022898"/>
    </source>
</evidence>
<dbReference type="PANTHER" id="PTHR11482">
    <property type="entry name" value="ARGININE/DIAMINOPIMELATE/ORNITHINE DECARBOXYLASE"/>
    <property type="match status" value="1"/>
</dbReference>
<keyword evidence="4" id="KW-0456">Lyase</keyword>
<dbReference type="PROSITE" id="PS00879">
    <property type="entry name" value="ODR_DC_2_2"/>
    <property type="match status" value="1"/>
</dbReference>
<dbReference type="InterPro" id="IPR000183">
    <property type="entry name" value="Orn/DAP/Arg_de-COase"/>
</dbReference>
<dbReference type="AlphaFoldDB" id="A0A4V1IX26"/>
<evidence type="ECO:0000259" key="10">
    <source>
        <dbReference type="Pfam" id="PF02784"/>
    </source>
</evidence>
<dbReference type="Pfam" id="PF02784">
    <property type="entry name" value="Orn_Arg_deC_N"/>
    <property type="match status" value="1"/>
</dbReference>
<feature type="domain" description="Orn/DAP/Arg decarboxylase 2 N-terminal" evidence="10">
    <location>
        <begin position="29"/>
        <end position="265"/>
    </location>
</feature>
<evidence type="ECO:0000256" key="9">
    <source>
        <dbReference type="PIRSR" id="PIRSR600183-50"/>
    </source>
</evidence>
<dbReference type="Gene3D" id="2.40.37.10">
    <property type="entry name" value="Lyase, Ornithine Decarboxylase, Chain A, domain 1"/>
    <property type="match status" value="1"/>
</dbReference>
<dbReference type="InterPro" id="IPR022657">
    <property type="entry name" value="De-COase2_CS"/>
</dbReference>
<dbReference type="Gene3D" id="3.20.20.10">
    <property type="entry name" value="Alanine racemase"/>
    <property type="match status" value="1"/>
</dbReference>
<dbReference type="GO" id="GO:0033387">
    <property type="term" value="P:putrescine biosynthetic process from arginine, via ornithine"/>
    <property type="evidence" value="ECO:0007669"/>
    <property type="project" value="TreeGrafter"/>
</dbReference>
<dbReference type="SUPFAM" id="SSF50621">
    <property type="entry name" value="Alanine racemase C-terminal domain-like"/>
    <property type="match status" value="1"/>
</dbReference>
<feature type="active site" description="Proton donor" evidence="9">
    <location>
        <position position="349"/>
    </location>
</feature>
<dbReference type="OrthoDB" id="5034579at2759"/>
<dbReference type="CDD" id="cd00622">
    <property type="entry name" value="PLPDE_III_ODC"/>
    <property type="match status" value="1"/>
</dbReference>
<evidence type="ECO:0000256" key="5">
    <source>
        <dbReference type="ARBA" id="ARBA00034115"/>
    </source>
</evidence>
<comment type="similarity">
    <text evidence="2">Belongs to the Orn/Lys/Arg decarboxylase class-II family.</text>
</comment>
<feature type="modified residue" description="N6-(pyridoxal phosphate)lysine" evidence="9">
    <location>
        <position position="53"/>
    </location>
</feature>
<evidence type="ECO:0000256" key="1">
    <source>
        <dbReference type="ARBA" id="ARBA00001933"/>
    </source>
</evidence>
<evidence type="ECO:0000256" key="8">
    <source>
        <dbReference type="ARBA" id="ARBA00049127"/>
    </source>
</evidence>
<evidence type="ECO:0000313" key="11">
    <source>
        <dbReference type="EMBL" id="RKP09589.1"/>
    </source>
</evidence>
<dbReference type="GO" id="GO:0005737">
    <property type="term" value="C:cytoplasm"/>
    <property type="evidence" value="ECO:0007669"/>
    <property type="project" value="TreeGrafter"/>
</dbReference>
<keyword evidence="3 9" id="KW-0663">Pyridoxal phosphate</keyword>